<reference evidence="1" key="1">
    <citation type="submission" date="2020-04" db="EMBL/GenBank/DDBJ databases">
        <authorList>
            <person name="Chiriac C."/>
            <person name="Salcher M."/>
            <person name="Ghai R."/>
            <person name="Kavagutti S V."/>
        </authorList>
    </citation>
    <scope>NUCLEOTIDE SEQUENCE</scope>
</reference>
<gene>
    <name evidence="1" type="ORF">UFOVP110_58</name>
    <name evidence="2" type="ORF">UFOVP223_106</name>
</gene>
<sequence>MVLEYYSVSSLWFETIKTGAPITFTWNQDTLKKEWIGYVTAISKVDAPQRMNSMKLLCVGGSFPLKERVTRVFENTTIPEVVEKIASEYGFAFIGEPHEQRFSQLTISGSSYWEWIQEQAQKIGYGVLVDGMNFIFLPIDKLIDFGFSSAPFLSMGDSLAPFNTQFLDRTLDELKVINGDNIEDTTNYRAVKNVGGVDPVTNQVYLSSDSPKDTGINVRETNGQVLFSEYRTDRVINDAKAAEAAAKGAAQMARFSIPATAKAQGDPRVRPFGTVFISGTGTLTDGFWIVKEARHMFHKIGDYHLELKLATDGVGVTVETPFRSRPNNEVGAVNLESALKNKGVPATYFDMGSVVLVTRDYVVQEAGQGFTSVWKAN</sequence>
<protein>
    <submittedName>
        <fullName evidence="1">Uncharacterized protein</fullName>
    </submittedName>
</protein>
<evidence type="ECO:0000313" key="2">
    <source>
        <dbReference type="EMBL" id="CAB5219635.1"/>
    </source>
</evidence>
<proteinExistence type="predicted"/>
<evidence type="ECO:0000313" key="1">
    <source>
        <dbReference type="EMBL" id="CAB4128662.1"/>
    </source>
</evidence>
<organism evidence="1">
    <name type="scientific">uncultured Caudovirales phage</name>
    <dbReference type="NCBI Taxonomy" id="2100421"/>
    <lineage>
        <taxon>Viruses</taxon>
        <taxon>Duplodnaviria</taxon>
        <taxon>Heunggongvirae</taxon>
        <taxon>Uroviricota</taxon>
        <taxon>Caudoviricetes</taxon>
        <taxon>Peduoviridae</taxon>
        <taxon>Maltschvirus</taxon>
        <taxon>Maltschvirus maltsch</taxon>
    </lineage>
</organism>
<dbReference type="SUPFAM" id="SSF69279">
    <property type="entry name" value="Phage tail proteins"/>
    <property type="match status" value="1"/>
</dbReference>
<dbReference type="EMBL" id="LR796220">
    <property type="protein sequence ID" value="CAB4128662.1"/>
    <property type="molecule type" value="Genomic_DNA"/>
</dbReference>
<name>A0A6J5L531_9CAUD</name>
<accession>A0A6J5L531</accession>
<dbReference type="EMBL" id="LR798276">
    <property type="protein sequence ID" value="CAB5219635.1"/>
    <property type="molecule type" value="Genomic_DNA"/>
</dbReference>